<organism evidence="2 3">
    <name type="scientific">Staurois parvus</name>
    <dbReference type="NCBI Taxonomy" id="386267"/>
    <lineage>
        <taxon>Eukaryota</taxon>
        <taxon>Metazoa</taxon>
        <taxon>Chordata</taxon>
        <taxon>Craniata</taxon>
        <taxon>Vertebrata</taxon>
        <taxon>Euteleostomi</taxon>
        <taxon>Amphibia</taxon>
        <taxon>Batrachia</taxon>
        <taxon>Anura</taxon>
        <taxon>Neobatrachia</taxon>
        <taxon>Ranoidea</taxon>
        <taxon>Ranidae</taxon>
        <taxon>Staurois</taxon>
    </lineage>
</organism>
<dbReference type="Pfam" id="PF07679">
    <property type="entry name" value="I-set"/>
    <property type="match status" value="1"/>
</dbReference>
<reference evidence="2" key="1">
    <citation type="submission" date="2023-05" db="EMBL/GenBank/DDBJ databases">
        <authorList>
            <person name="Stuckert A."/>
        </authorList>
    </citation>
    <scope>NUCLEOTIDE SEQUENCE</scope>
</reference>
<evidence type="ECO:0000259" key="1">
    <source>
        <dbReference type="Pfam" id="PF07679"/>
    </source>
</evidence>
<proteinExistence type="predicted"/>
<dbReference type="InterPro" id="IPR013783">
    <property type="entry name" value="Ig-like_fold"/>
</dbReference>
<name>A0ABN9APP8_9NEOB</name>
<dbReference type="Proteomes" id="UP001162483">
    <property type="component" value="Unassembled WGS sequence"/>
</dbReference>
<dbReference type="Gene3D" id="2.60.40.10">
    <property type="entry name" value="Immunoglobulins"/>
    <property type="match status" value="1"/>
</dbReference>
<accession>A0ABN9APP8</accession>
<keyword evidence="3" id="KW-1185">Reference proteome</keyword>
<dbReference type="InterPro" id="IPR013098">
    <property type="entry name" value="Ig_I-set"/>
</dbReference>
<sequence length="196" mass="22332">MGKTRLTIRDVKPEDRDHYRVEVLHSDGLQVFAIKEMNGVVMIEPKDDRVTLTTDMENVTKLTWKNFDVPLFDWTVSGLKFHTNNISVEAGSVAVNDALGKESYRVNVHSTANNTVQEEGRLESQPIGSITFHPKKMADKAQITWKKDVKAMDEDERIKYGPNGDLTIYNVTSEDKGKYTVQCGDRNLEQVFFLHL</sequence>
<feature type="domain" description="Immunoglobulin I-set" evidence="1">
    <location>
        <begin position="140"/>
        <end position="182"/>
    </location>
</feature>
<evidence type="ECO:0000313" key="3">
    <source>
        <dbReference type="Proteomes" id="UP001162483"/>
    </source>
</evidence>
<protein>
    <recommendedName>
        <fullName evidence="1">Immunoglobulin I-set domain-containing protein</fullName>
    </recommendedName>
</protein>
<dbReference type="EMBL" id="CATNWA010000344">
    <property type="protein sequence ID" value="CAI9536607.1"/>
    <property type="molecule type" value="Genomic_DNA"/>
</dbReference>
<dbReference type="InterPro" id="IPR036179">
    <property type="entry name" value="Ig-like_dom_sf"/>
</dbReference>
<dbReference type="SUPFAM" id="SSF48726">
    <property type="entry name" value="Immunoglobulin"/>
    <property type="match status" value="1"/>
</dbReference>
<comment type="caution">
    <text evidence="2">The sequence shown here is derived from an EMBL/GenBank/DDBJ whole genome shotgun (WGS) entry which is preliminary data.</text>
</comment>
<evidence type="ECO:0000313" key="2">
    <source>
        <dbReference type="EMBL" id="CAI9536607.1"/>
    </source>
</evidence>
<gene>
    <name evidence="2" type="ORF">SPARVUS_LOCUS1057919</name>
</gene>